<feature type="domain" description="FAD-binding" evidence="7">
    <location>
        <begin position="130"/>
        <end position="369"/>
    </location>
</feature>
<dbReference type="InterPro" id="IPR036188">
    <property type="entry name" value="FAD/NAD-bd_sf"/>
</dbReference>
<dbReference type="InterPro" id="IPR002938">
    <property type="entry name" value="FAD-bd"/>
</dbReference>
<name>A0A135LEZ0_PENPA</name>
<dbReference type="GO" id="GO:0004497">
    <property type="term" value="F:monooxygenase activity"/>
    <property type="evidence" value="ECO:0007669"/>
    <property type="project" value="UniProtKB-KW"/>
</dbReference>
<sequence length="1106" mass="123362">MSNPPILIIGAGISGLILAQHLRRFNVAFRIFERDSAIDARSGGWGLTLHWSLPALRELLPPDIVERFPETFVNKEASVRGDVGRFQFFNLESGDALYDAPAAERIRVSRVRLRQLLATGINIEALTPYFQWNKNFRDIESTADEITAHFEDGTTYTGRLLVACDGSRSRTREILYPDAEMNQLPVQLLGAATLYSAEEMGGAESIDPFIFQGSHPESNVFLFFSFLDTPNNFENSSKDRYHCQIIISWADSKGIPVPDANTDRIALMKKLTDNWSEPFRSLVHKLPDDVEVRSIRIEDWMFRLGRTHAHPRAVLVGDSAHTMTMFRGEGANNAIVDVLDLVKHVDMRHPRFLDSEALQSSLAAYEKDVFARAEPSFLNSRQACLDAHEFSKIEGSPLVGNESVAYNSVHLSLIKTQYSQYSQYQLADTEIKTVGASGCYGQPDLLISAKPLCSIEVVQLRRNAVQHGSEIQFLNSLVADLESSSSDPVPLVVQKIKNRVFRLQTGQDPAESDLFNSASAQPESSTTGDRASGKAPLGLNDNTSNQIDSSLLTAIEHLAWGRNSTGCFPHRTCSCQYRKDGLQSLSGTSPSLLHGPTLELNSAFPSARDAQKLVKFHLSHLAWHHNCFHGPTFLEQCELFWETGKFDEPLWQALYFSVLSSTVSSIQDSAKVRELVDVDLQAIQSTQQLFSAMVQTLYNSNFLSNLSVCSVQAIVISTEVAHNLGLSQLNATLFNAAVRIAECLGIHKIQDPSTKPPRSKDEWDEKVEREVGKRVWCQMIIQDHFAIPFTDTYSISPMHFSTGRPMNADDHDLMDMPITSPTISTYIRVLVNLAELMPGLVDGLGPMKSRKPLRQQYEHILHIDQKMRGIVKNIPPFFLRGDKTKEAQIPWLAIARRSLAITAAEKIIMIHRPFLFRSFNDPTYTYSRRTCVAAAMTILREHEVIVREGDISIWTHTAFAITAAVIMCFEVNATAENQANIAQSHKDAIVAARRRLADRTNDVLAQRGVALIDAIFTADTASGPAGLGNGTIDFGQILAKFSTFTRMNLGPDTPDTSVSRFSNSDPQDVIGAHFNEMQPTWDTAEDIDFDAWFNGTFHTIHDPLRF</sequence>
<evidence type="ECO:0000313" key="9">
    <source>
        <dbReference type="Proteomes" id="UP000070168"/>
    </source>
</evidence>
<keyword evidence="9" id="KW-1185">Reference proteome</keyword>
<feature type="region of interest" description="Disordered" evidence="6">
    <location>
        <begin position="511"/>
        <end position="542"/>
    </location>
</feature>
<evidence type="ECO:0000256" key="5">
    <source>
        <dbReference type="ARBA" id="ARBA00023033"/>
    </source>
</evidence>
<dbReference type="PRINTS" id="PR00420">
    <property type="entry name" value="RNGMNOXGNASE"/>
</dbReference>
<dbReference type="Gene3D" id="3.50.50.60">
    <property type="entry name" value="FAD/NAD(P)-binding domain"/>
    <property type="match status" value="1"/>
</dbReference>
<dbReference type="SUPFAM" id="SSF51905">
    <property type="entry name" value="FAD/NAD(P)-binding domain"/>
    <property type="match status" value="1"/>
</dbReference>
<organism evidence="8 9">
    <name type="scientific">Penicillium patulum</name>
    <name type="common">Penicillium griseofulvum</name>
    <dbReference type="NCBI Taxonomy" id="5078"/>
    <lineage>
        <taxon>Eukaryota</taxon>
        <taxon>Fungi</taxon>
        <taxon>Dikarya</taxon>
        <taxon>Ascomycota</taxon>
        <taxon>Pezizomycotina</taxon>
        <taxon>Eurotiomycetes</taxon>
        <taxon>Eurotiomycetidae</taxon>
        <taxon>Eurotiales</taxon>
        <taxon>Aspergillaceae</taxon>
        <taxon>Penicillium</taxon>
    </lineage>
</organism>
<dbReference type="OrthoDB" id="410267at2759"/>
<protein>
    <submittedName>
        <fullName evidence="8">Monooxygenase, FAD-binding</fullName>
    </submittedName>
</protein>
<evidence type="ECO:0000256" key="2">
    <source>
        <dbReference type="ARBA" id="ARBA00022630"/>
    </source>
</evidence>
<dbReference type="PANTHER" id="PTHR47178">
    <property type="entry name" value="MONOOXYGENASE, FAD-BINDING"/>
    <property type="match status" value="1"/>
</dbReference>
<gene>
    <name evidence="8" type="ORF">PGRI_014040</name>
</gene>
<dbReference type="GO" id="GO:0071949">
    <property type="term" value="F:FAD binding"/>
    <property type="evidence" value="ECO:0007669"/>
    <property type="project" value="InterPro"/>
</dbReference>
<proteinExistence type="predicted"/>
<comment type="caution">
    <text evidence="8">The sequence shown here is derived from an EMBL/GenBank/DDBJ whole genome shotgun (WGS) entry which is preliminary data.</text>
</comment>
<evidence type="ECO:0000256" key="1">
    <source>
        <dbReference type="ARBA" id="ARBA00001974"/>
    </source>
</evidence>
<reference evidence="8 9" key="1">
    <citation type="journal article" date="2016" name="BMC Genomics">
        <title>Genome sequencing and secondary metabolism of the postharvest pathogen Penicillium griseofulvum.</title>
        <authorList>
            <person name="Banani H."/>
            <person name="Marcet-Houben M."/>
            <person name="Ballester A.R."/>
            <person name="Abbruscato P."/>
            <person name="Gonzalez-Candelas L."/>
            <person name="Gabaldon T."/>
            <person name="Spadaro D."/>
        </authorList>
    </citation>
    <scope>NUCLEOTIDE SEQUENCE [LARGE SCALE GENOMIC DNA]</scope>
    <source>
        <strain evidence="8 9">PG3</strain>
    </source>
</reference>
<comment type="cofactor">
    <cofactor evidence="1">
        <name>FAD</name>
        <dbReference type="ChEBI" id="CHEBI:57692"/>
    </cofactor>
</comment>
<dbReference type="STRING" id="5078.A0A135LEZ0"/>
<evidence type="ECO:0000256" key="4">
    <source>
        <dbReference type="ARBA" id="ARBA00023002"/>
    </source>
</evidence>
<evidence type="ECO:0000256" key="3">
    <source>
        <dbReference type="ARBA" id="ARBA00022827"/>
    </source>
</evidence>
<accession>A0A135LEZ0</accession>
<keyword evidence="4" id="KW-0560">Oxidoreductase</keyword>
<evidence type="ECO:0000259" key="7">
    <source>
        <dbReference type="Pfam" id="PF01494"/>
    </source>
</evidence>
<dbReference type="AlphaFoldDB" id="A0A135LEZ0"/>
<dbReference type="Proteomes" id="UP000070168">
    <property type="component" value="Unassembled WGS sequence"/>
</dbReference>
<dbReference type="CDD" id="cd12148">
    <property type="entry name" value="fungal_TF_MHR"/>
    <property type="match status" value="1"/>
</dbReference>
<keyword evidence="5 8" id="KW-0503">Monooxygenase</keyword>
<dbReference type="EMBL" id="LHQR01000065">
    <property type="protein sequence ID" value="KXG47534.1"/>
    <property type="molecule type" value="Genomic_DNA"/>
</dbReference>
<dbReference type="RefSeq" id="XP_040646070.1">
    <property type="nucleotide sequence ID" value="XM_040789117.1"/>
</dbReference>
<keyword evidence="3" id="KW-0274">FAD</keyword>
<keyword evidence="2" id="KW-0285">Flavoprotein</keyword>
<evidence type="ECO:0000256" key="6">
    <source>
        <dbReference type="SAM" id="MobiDB-lite"/>
    </source>
</evidence>
<dbReference type="GeneID" id="63704417"/>
<dbReference type="Pfam" id="PF01494">
    <property type="entry name" value="FAD_binding_3"/>
    <property type="match status" value="1"/>
</dbReference>
<feature type="compositionally biased region" description="Polar residues" evidence="6">
    <location>
        <begin position="514"/>
        <end position="529"/>
    </location>
</feature>
<evidence type="ECO:0000313" key="8">
    <source>
        <dbReference type="EMBL" id="KXG47534.1"/>
    </source>
</evidence>
<dbReference type="PANTHER" id="PTHR47178:SF1">
    <property type="entry name" value="FAD-BINDING DOMAIN-CONTAINING PROTEIN-RELATED"/>
    <property type="match status" value="1"/>
</dbReference>